<comment type="caution">
    <text evidence="2">The sequence shown here is derived from an EMBL/GenBank/DDBJ whole genome shotgun (WGS) entry which is preliminary data.</text>
</comment>
<organism evidence="2 3">
    <name type="scientific">Tritrichomonas musculus</name>
    <dbReference type="NCBI Taxonomy" id="1915356"/>
    <lineage>
        <taxon>Eukaryota</taxon>
        <taxon>Metamonada</taxon>
        <taxon>Parabasalia</taxon>
        <taxon>Tritrichomonadida</taxon>
        <taxon>Tritrichomonadidae</taxon>
        <taxon>Tritrichomonas</taxon>
    </lineage>
</organism>
<dbReference type="EMBL" id="JAPFFF010000017">
    <property type="protein sequence ID" value="KAK8863911.1"/>
    <property type="molecule type" value="Genomic_DNA"/>
</dbReference>
<dbReference type="Proteomes" id="UP001470230">
    <property type="component" value="Unassembled WGS sequence"/>
</dbReference>
<evidence type="ECO:0000313" key="3">
    <source>
        <dbReference type="Proteomes" id="UP001470230"/>
    </source>
</evidence>
<keyword evidence="1" id="KW-0812">Transmembrane</keyword>
<gene>
    <name evidence="2" type="ORF">M9Y10_011603</name>
</gene>
<feature type="transmembrane region" description="Helical" evidence="1">
    <location>
        <begin position="216"/>
        <end position="234"/>
    </location>
</feature>
<accession>A0ABR2IJW9</accession>
<keyword evidence="1" id="KW-1133">Transmembrane helix</keyword>
<keyword evidence="3" id="KW-1185">Reference proteome</keyword>
<reference evidence="2 3" key="1">
    <citation type="submission" date="2024-04" db="EMBL/GenBank/DDBJ databases">
        <title>Tritrichomonas musculus Genome.</title>
        <authorList>
            <person name="Alves-Ferreira E."/>
            <person name="Grigg M."/>
            <person name="Lorenzi H."/>
            <person name="Galac M."/>
        </authorList>
    </citation>
    <scope>NUCLEOTIDE SEQUENCE [LARGE SCALE GENOMIC DNA]</scope>
    <source>
        <strain evidence="2 3">EAF2021</strain>
    </source>
</reference>
<keyword evidence="1" id="KW-0472">Membrane</keyword>
<name>A0ABR2IJW9_9EUKA</name>
<protein>
    <submittedName>
        <fullName evidence="2">Uncharacterized protein</fullName>
    </submittedName>
</protein>
<sequence>MAYHALSSQFLEGKYPNEIFQPTQLELNHFRKSEFGKHFSYIGSGWFYHFVNQKNNKKKSFEYNFDKLFNKCTIGDIRMRLAVYAPPNISVFGWKKDSKLIVRYDIKGRKYGAFLEGKHSAKDLLDYSNGIYASGTGITKIKSIIYNNNLSFDLRLRFLLKEFFPYRAIAFLATFSVIVFYSSSPIYFVINLLFLLDVNIYFRGVIWPNKYLSSDSFWATLGIIQVGLLLYIFYHERTSEIAFISIYSMVVFIILFQFKDIFHSSEYPFIFMNNNIKIFSNSSTSV</sequence>
<proteinExistence type="predicted"/>
<feature type="transmembrane region" description="Helical" evidence="1">
    <location>
        <begin position="241"/>
        <end position="258"/>
    </location>
</feature>
<evidence type="ECO:0000313" key="2">
    <source>
        <dbReference type="EMBL" id="KAK8863911.1"/>
    </source>
</evidence>
<feature type="transmembrane region" description="Helical" evidence="1">
    <location>
        <begin position="169"/>
        <end position="196"/>
    </location>
</feature>
<evidence type="ECO:0000256" key="1">
    <source>
        <dbReference type="SAM" id="Phobius"/>
    </source>
</evidence>